<protein>
    <recommendedName>
        <fullName evidence="7">Rhodopsin domain-containing protein</fullName>
    </recommendedName>
</protein>
<gene>
    <name evidence="8" type="ORF">AOQ84DRAFT_368850</name>
</gene>
<dbReference type="InterPro" id="IPR049326">
    <property type="entry name" value="Rhodopsin_dom_fungi"/>
</dbReference>
<keyword evidence="2 6" id="KW-0812">Transmembrane</keyword>
<dbReference type="PANTHER" id="PTHR33048">
    <property type="entry name" value="PTH11-LIKE INTEGRAL MEMBRANE PROTEIN (AFU_ORTHOLOGUE AFUA_5G11245)"/>
    <property type="match status" value="1"/>
</dbReference>
<accession>A0A8E2JMP2</accession>
<sequence length="331" mass="37226">MANLSRSEIIKTKPIGEGLNDFCDLFNLTCQDLGISSSLDSLHQIDDEGLKNLVVDLILALQNLPAAPLLPSSASRGNLLRDGSGLSAHMITQLAASKPHVYIYTGAPWRSWRQIVFLVDGVDLASDPRHANPTRSLHVWDNPITNFVPQRKLLMVNEFLYVLASGLIKISILVFYRRMAFRTITQAFVILNTTCLVLVILFTFIFFFCRPLSAFCDQLNYAKIPWRQKTALGTTFAAGYIVSIICAVKTYFIYHTFFVTYDVTWVTWYTWLLTLLEVLAGIICASVPALKAFFTTYFDLSEAGSSVKKSMTRTKIWRPGVITCCKMRCST</sequence>
<feature type="transmembrane region" description="Helical" evidence="6">
    <location>
        <begin position="266"/>
        <end position="290"/>
    </location>
</feature>
<evidence type="ECO:0000256" key="1">
    <source>
        <dbReference type="ARBA" id="ARBA00004141"/>
    </source>
</evidence>
<organism evidence="8 9">
    <name type="scientific">Glonium stellatum</name>
    <dbReference type="NCBI Taxonomy" id="574774"/>
    <lineage>
        <taxon>Eukaryota</taxon>
        <taxon>Fungi</taxon>
        <taxon>Dikarya</taxon>
        <taxon>Ascomycota</taxon>
        <taxon>Pezizomycotina</taxon>
        <taxon>Dothideomycetes</taxon>
        <taxon>Pleosporomycetidae</taxon>
        <taxon>Gloniales</taxon>
        <taxon>Gloniaceae</taxon>
        <taxon>Glonium</taxon>
    </lineage>
</organism>
<evidence type="ECO:0000256" key="6">
    <source>
        <dbReference type="SAM" id="Phobius"/>
    </source>
</evidence>
<evidence type="ECO:0000256" key="2">
    <source>
        <dbReference type="ARBA" id="ARBA00022692"/>
    </source>
</evidence>
<feature type="transmembrane region" description="Helical" evidence="6">
    <location>
        <begin position="159"/>
        <end position="176"/>
    </location>
</feature>
<evidence type="ECO:0000313" key="9">
    <source>
        <dbReference type="Proteomes" id="UP000250140"/>
    </source>
</evidence>
<evidence type="ECO:0000256" key="4">
    <source>
        <dbReference type="ARBA" id="ARBA00023136"/>
    </source>
</evidence>
<dbReference type="Pfam" id="PF20684">
    <property type="entry name" value="Fung_rhodopsin"/>
    <property type="match status" value="1"/>
</dbReference>
<proteinExistence type="inferred from homology"/>
<evidence type="ECO:0000256" key="3">
    <source>
        <dbReference type="ARBA" id="ARBA00022989"/>
    </source>
</evidence>
<evidence type="ECO:0000259" key="7">
    <source>
        <dbReference type="Pfam" id="PF20684"/>
    </source>
</evidence>
<keyword evidence="9" id="KW-1185">Reference proteome</keyword>
<feature type="transmembrane region" description="Helical" evidence="6">
    <location>
        <begin position="230"/>
        <end position="254"/>
    </location>
</feature>
<keyword evidence="4 6" id="KW-0472">Membrane</keyword>
<dbReference type="EMBL" id="KV750863">
    <property type="protein sequence ID" value="OCL02864.1"/>
    <property type="molecule type" value="Genomic_DNA"/>
</dbReference>
<comment type="subcellular location">
    <subcellularLocation>
        <location evidence="1">Membrane</location>
        <topology evidence="1">Multi-pass membrane protein</topology>
    </subcellularLocation>
</comment>
<evidence type="ECO:0000256" key="5">
    <source>
        <dbReference type="ARBA" id="ARBA00038359"/>
    </source>
</evidence>
<feature type="transmembrane region" description="Helical" evidence="6">
    <location>
        <begin position="188"/>
        <end position="209"/>
    </location>
</feature>
<dbReference type="InterPro" id="IPR052337">
    <property type="entry name" value="SAT4-like"/>
</dbReference>
<dbReference type="OrthoDB" id="5429740at2759"/>
<dbReference type="GO" id="GO:0016020">
    <property type="term" value="C:membrane"/>
    <property type="evidence" value="ECO:0007669"/>
    <property type="project" value="UniProtKB-SubCell"/>
</dbReference>
<feature type="domain" description="Rhodopsin" evidence="7">
    <location>
        <begin position="222"/>
        <end position="294"/>
    </location>
</feature>
<evidence type="ECO:0000313" key="8">
    <source>
        <dbReference type="EMBL" id="OCL02864.1"/>
    </source>
</evidence>
<dbReference type="Proteomes" id="UP000250140">
    <property type="component" value="Unassembled WGS sequence"/>
</dbReference>
<name>A0A8E2JMP2_9PEZI</name>
<dbReference type="PANTHER" id="PTHR33048:SF129">
    <property type="entry name" value="INTEGRAL MEMBRANE PROTEIN-RELATED"/>
    <property type="match status" value="1"/>
</dbReference>
<dbReference type="AlphaFoldDB" id="A0A8E2JMP2"/>
<reference evidence="8 9" key="1">
    <citation type="journal article" date="2016" name="Nat. Commun.">
        <title>Ectomycorrhizal ecology is imprinted in the genome of the dominant symbiotic fungus Cenococcum geophilum.</title>
        <authorList>
            <consortium name="DOE Joint Genome Institute"/>
            <person name="Peter M."/>
            <person name="Kohler A."/>
            <person name="Ohm R.A."/>
            <person name="Kuo A."/>
            <person name="Krutzmann J."/>
            <person name="Morin E."/>
            <person name="Arend M."/>
            <person name="Barry K.W."/>
            <person name="Binder M."/>
            <person name="Choi C."/>
            <person name="Clum A."/>
            <person name="Copeland A."/>
            <person name="Grisel N."/>
            <person name="Haridas S."/>
            <person name="Kipfer T."/>
            <person name="LaButti K."/>
            <person name="Lindquist E."/>
            <person name="Lipzen A."/>
            <person name="Maire R."/>
            <person name="Meier B."/>
            <person name="Mihaltcheva S."/>
            <person name="Molinier V."/>
            <person name="Murat C."/>
            <person name="Poggeler S."/>
            <person name="Quandt C.A."/>
            <person name="Sperisen C."/>
            <person name="Tritt A."/>
            <person name="Tisserant E."/>
            <person name="Crous P.W."/>
            <person name="Henrissat B."/>
            <person name="Nehls U."/>
            <person name="Egli S."/>
            <person name="Spatafora J.W."/>
            <person name="Grigoriev I.V."/>
            <person name="Martin F.M."/>
        </authorList>
    </citation>
    <scope>NUCLEOTIDE SEQUENCE [LARGE SCALE GENOMIC DNA]</scope>
    <source>
        <strain evidence="8 9">CBS 207.34</strain>
    </source>
</reference>
<keyword evidence="3 6" id="KW-1133">Transmembrane helix</keyword>
<comment type="similarity">
    <text evidence="5">Belongs to the SAT4 family.</text>
</comment>